<dbReference type="InterPro" id="IPR036010">
    <property type="entry name" value="2Fe-2S_ferredoxin-like_sf"/>
</dbReference>
<keyword evidence="4" id="KW-0479">Metal-binding</keyword>
<dbReference type="Proteomes" id="UP000198967">
    <property type="component" value="Unassembled WGS sequence"/>
</dbReference>
<keyword evidence="6" id="KW-0408">Iron</keyword>
<dbReference type="RefSeq" id="WP_218129659.1">
    <property type="nucleotide sequence ID" value="NZ_FNBE01000001.1"/>
</dbReference>
<dbReference type="InterPro" id="IPR001041">
    <property type="entry name" value="2Fe-2S_ferredoxin-type"/>
</dbReference>
<dbReference type="InterPro" id="IPR012675">
    <property type="entry name" value="Beta-grasp_dom_sf"/>
</dbReference>
<dbReference type="SUPFAM" id="SSF63380">
    <property type="entry name" value="Riboflavin synthase domain-like"/>
    <property type="match status" value="1"/>
</dbReference>
<organism evidence="10 11">
    <name type="scientific">Pseudonocardia oroxyli</name>
    <dbReference type="NCBI Taxonomy" id="366584"/>
    <lineage>
        <taxon>Bacteria</taxon>
        <taxon>Bacillati</taxon>
        <taxon>Actinomycetota</taxon>
        <taxon>Actinomycetes</taxon>
        <taxon>Pseudonocardiales</taxon>
        <taxon>Pseudonocardiaceae</taxon>
        <taxon>Pseudonocardia</taxon>
    </lineage>
</organism>
<dbReference type="PANTHER" id="PTHR47354:SF1">
    <property type="entry name" value="CARNITINE MONOOXYGENASE REDUCTASE SUBUNIT"/>
    <property type="match status" value="1"/>
</dbReference>
<dbReference type="GO" id="GO:0051537">
    <property type="term" value="F:2 iron, 2 sulfur cluster binding"/>
    <property type="evidence" value="ECO:0007669"/>
    <property type="project" value="UniProtKB-KW"/>
</dbReference>
<evidence type="ECO:0000256" key="3">
    <source>
        <dbReference type="ARBA" id="ARBA00022714"/>
    </source>
</evidence>
<evidence type="ECO:0000256" key="1">
    <source>
        <dbReference type="ARBA" id="ARBA00001974"/>
    </source>
</evidence>
<protein>
    <submittedName>
        <fullName evidence="10">Ferredoxin-NADP reductase</fullName>
    </submittedName>
</protein>
<evidence type="ECO:0000259" key="8">
    <source>
        <dbReference type="PROSITE" id="PS51085"/>
    </source>
</evidence>
<evidence type="ECO:0000256" key="4">
    <source>
        <dbReference type="ARBA" id="ARBA00022723"/>
    </source>
</evidence>
<dbReference type="Gene3D" id="2.40.30.10">
    <property type="entry name" value="Translation factors"/>
    <property type="match status" value="1"/>
</dbReference>
<dbReference type="GO" id="GO:0016491">
    <property type="term" value="F:oxidoreductase activity"/>
    <property type="evidence" value="ECO:0007669"/>
    <property type="project" value="UniProtKB-KW"/>
</dbReference>
<dbReference type="GO" id="GO:0046872">
    <property type="term" value="F:metal ion binding"/>
    <property type="evidence" value="ECO:0007669"/>
    <property type="project" value="UniProtKB-KW"/>
</dbReference>
<dbReference type="AlphaFoldDB" id="A0A1G7DS98"/>
<dbReference type="Gene3D" id="3.40.50.80">
    <property type="entry name" value="Nucleotide-binding domain of ferredoxin-NADP reductase (FNR) module"/>
    <property type="match status" value="1"/>
</dbReference>
<dbReference type="PANTHER" id="PTHR47354">
    <property type="entry name" value="NADH OXIDOREDUCTASE HCR"/>
    <property type="match status" value="1"/>
</dbReference>
<comment type="cofactor">
    <cofactor evidence="1">
        <name>FAD</name>
        <dbReference type="ChEBI" id="CHEBI:57692"/>
    </cofactor>
</comment>
<evidence type="ECO:0000256" key="6">
    <source>
        <dbReference type="ARBA" id="ARBA00023004"/>
    </source>
</evidence>
<dbReference type="PROSITE" id="PS51085">
    <property type="entry name" value="2FE2S_FER_2"/>
    <property type="match status" value="1"/>
</dbReference>
<dbReference type="InterPro" id="IPR017938">
    <property type="entry name" value="Riboflavin_synthase-like_b-brl"/>
</dbReference>
<proteinExistence type="predicted"/>
<evidence type="ECO:0000259" key="9">
    <source>
        <dbReference type="PROSITE" id="PS51384"/>
    </source>
</evidence>
<evidence type="ECO:0000256" key="5">
    <source>
        <dbReference type="ARBA" id="ARBA00023002"/>
    </source>
</evidence>
<dbReference type="InterPro" id="IPR050415">
    <property type="entry name" value="MRET"/>
</dbReference>
<dbReference type="STRING" id="366584.SAMN05216377_101117"/>
<evidence type="ECO:0000256" key="2">
    <source>
        <dbReference type="ARBA" id="ARBA00022630"/>
    </source>
</evidence>
<keyword evidence="5" id="KW-0560">Oxidoreductase</keyword>
<dbReference type="PROSITE" id="PS51384">
    <property type="entry name" value="FAD_FR"/>
    <property type="match status" value="1"/>
</dbReference>
<dbReference type="Pfam" id="PF22290">
    <property type="entry name" value="DmmA-like_N"/>
    <property type="match status" value="1"/>
</dbReference>
<dbReference type="Pfam" id="PF00111">
    <property type="entry name" value="Fer2"/>
    <property type="match status" value="1"/>
</dbReference>
<keyword evidence="3" id="KW-0001">2Fe-2S</keyword>
<keyword evidence="7" id="KW-0411">Iron-sulfur</keyword>
<dbReference type="SUPFAM" id="SSF54292">
    <property type="entry name" value="2Fe-2S ferredoxin-like"/>
    <property type="match status" value="1"/>
</dbReference>
<feature type="domain" description="2Fe-2S ferredoxin-type" evidence="8">
    <location>
        <begin position="207"/>
        <end position="293"/>
    </location>
</feature>
<dbReference type="SUPFAM" id="SSF52343">
    <property type="entry name" value="Ferredoxin reductase-like, C-terminal NADP-linked domain"/>
    <property type="match status" value="1"/>
</dbReference>
<evidence type="ECO:0000313" key="11">
    <source>
        <dbReference type="Proteomes" id="UP000198967"/>
    </source>
</evidence>
<keyword evidence="11" id="KW-1185">Reference proteome</keyword>
<keyword evidence="2" id="KW-0285">Flavoprotein</keyword>
<dbReference type="EMBL" id="FNBE01000001">
    <property type="protein sequence ID" value="SDE54040.1"/>
    <property type="molecule type" value="Genomic_DNA"/>
</dbReference>
<feature type="domain" description="FAD-binding FR-type" evidence="9">
    <location>
        <begin position="1"/>
        <end position="92"/>
    </location>
</feature>
<dbReference type="CDD" id="cd06185">
    <property type="entry name" value="PDR_like"/>
    <property type="match status" value="1"/>
</dbReference>
<dbReference type="CDD" id="cd00207">
    <property type="entry name" value="fer2"/>
    <property type="match status" value="1"/>
</dbReference>
<name>A0A1G7DS98_PSEOR</name>
<reference evidence="10 11" key="1">
    <citation type="submission" date="2016-10" db="EMBL/GenBank/DDBJ databases">
        <authorList>
            <person name="de Groot N.N."/>
        </authorList>
    </citation>
    <scope>NUCLEOTIDE SEQUENCE [LARGE SCALE GENOMIC DNA]</scope>
    <source>
        <strain evidence="10 11">CGMCC 4.3143</strain>
    </source>
</reference>
<dbReference type="InterPro" id="IPR054582">
    <property type="entry name" value="DmmA-like_N"/>
</dbReference>
<dbReference type="InterPro" id="IPR017927">
    <property type="entry name" value="FAD-bd_FR_type"/>
</dbReference>
<accession>A0A1G7DS98</accession>
<sequence>MTELVVSRTADPAPGIRELTLADPRGGPPPAAPPGAHVVLTCGDRRNAYSLVDTDPYVVAVRRQGAGSSWLHRLAPGDRVEVSGPRSTFAPVRTARRHLLVAGGIGVTPLLSHAREAVRWGQDVRMVYVHRRGAYAAELRALLGDRLREAGRADLERALDLTDQPLGTHLYVCGPPGLQDRVVDAAARAGWPGARIHRERFTAAPEPGVAFTARLRRTGRDLAVPEGTTLLGALEAAGLAVPSQCRQGVCGECRLPLLGGRPLHRDHYLAPEERAAAIMPCVSRAETLVELDL</sequence>
<evidence type="ECO:0000256" key="7">
    <source>
        <dbReference type="ARBA" id="ARBA00023014"/>
    </source>
</evidence>
<gene>
    <name evidence="10" type="ORF">SAMN05216377_101117</name>
</gene>
<dbReference type="Gene3D" id="3.10.20.30">
    <property type="match status" value="1"/>
</dbReference>
<evidence type="ECO:0000313" key="10">
    <source>
        <dbReference type="EMBL" id="SDE54040.1"/>
    </source>
</evidence>
<dbReference type="InterPro" id="IPR039261">
    <property type="entry name" value="FNR_nucleotide-bd"/>
</dbReference>